<accession>A0AAP0ASU1</accession>
<name>A0AAP0ASU1_9ASPA</name>
<protein>
    <submittedName>
        <fullName evidence="1">Uncharacterized protein</fullName>
    </submittedName>
</protein>
<dbReference type="AlphaFoldDB" id="A0AAP0ASU1"/>
<gene>
    <name evidence="1" type="ORF">KSP39_PZI023602</name>
</gene>
<evidence type="ECO:0000313" key="1">
    <source>
        <dbReference type="EMBL" id="KAK8913870.1"/>
    </source>
</evidence>
<dbReference type="Proteomes" id="UP001418222">
    <property type="component" value="Unassembled WGS sequence"/>
</dbReference>
<evidence type="ECO:0000313" key="2">
    <source>
        <dbReference type="Proteomes" id="UP001418222"/>
    </source>
</evidence>
<organism evidence="1 2">
    <name type="scientific">Platanthera zijinensis</name>
    <dbReference type="NCBI Taxonomy" id="2320716"/>
    <lineage>
        <taxon>Eukaryota</taxon>
        <taxon>Viridiplantae</taxon>
        <taxon>Streptophyta</taxon>
        <taxon>Embryophyta</taxon>
        <taxon>Tracheophyta</taxon>
        <taxon>Spermatophyta</taxon>
        <taxon>Magnoliopsida</taxon>
        <taxon>Liliopsida</taxon>
        <taxon>Asparagales</taxon>
        <taxon>Orchidaceae</taxon>
        <taxon>Orchidoideae</taxon>
        <taxon>Orchideae</taxon>
        <taxon>Orchidinae</taxon>
        <taxon>Platanthera</taxon>
    </lineage>
</organism>
<comment type="caution">
    <text evidence="1">The sequence shown here is derived from an EMBL/GenBank/DDBJ whole genome shotgun (WGS) entry which is preliminary data.</text>
</comment>
<keyword evidence="2" id="KW-1185">Reference proteome</keyword>
<sequence>MTAKKKAESSMIHPRSMKNVHSANLIICPSLKLHQSTELESYIMVWDSITSSQDTVIIPHIKWAHVGSGLGAWLCWALGLDEYKNGQSNGRVAIAGMISMRTVSRNGCLKRMHARFANLLLWETRVPKSPSFPPPRLRRNHLRFLLIEKSIFDLCKGIIICRSFPFAFPPLMYARRAGACAHRSARGCLKAVFWIPPFEESLEIF</sequence>
<reference evidence="1 2" key="1">
    <citation type="journal article" date="2022" name="Nat. Plants">
        <title>Genomes of leafy and leafless Platanthera orchids illuminate the evolution of mycoheterotrophy.</title>
        <authorList>
            <person name="Li M.H."/>
            <person name="Liu K.W."/>
            <person name="Li Z."/>
            <person name="Lu H.C."/>
            <person name="Ye Q.L."/>
            <person name="Zhang D."/>
            <person name="Wang J.Y."/>
            <person name="Li Y.F."/>
            <person name="Zhong Z.M."/>
            <person name="Liu X."/>
            <person name="Yu X."/>
            <person name="Liu D.K."/>
            <person name="Tu X.D."/>
            <person name="Liu B."/>
            <person name="Hao Y."/>
            <person name="Liao X.Y."/>
            <person name="Jiang Y.T."/>
            <person name="Sun W.H."/>
            <person name="Chen J."/>
            <person name="Chen Y.Q."/>
            <person name="Ai Y."/>
            <person name="Zhai J.W."/>
            <person name="Wu S.S."/>
            <person name="Zhou Z."/>
            <person name="Hsiao Y.Y."/>
            <person name="Wu W.L."/>
            <person name="Chen Y.Y."/>
            <person name="Lin Y.F."/>
            <person name="Hsu J.L."/>
            <person name="Li C.Y."/>
            <person name="Wang Z.W."/>
            <person name="Zhao X."/>
            <person name="Zhong W.Y."/>
            <person name="Ma X.K."/>
            <person name="Ma L."/>
            <person name="Huang J."/>
            <person name="Chen G.Z."/>
            <person name="Huang M.Z."/>
            <person name="Huang L."/>
            <person name="Peng D.H."/>
            <person name="Luo Y.B."/>
            <person name="Zou S.Q."/>
            <person name="Chen S.P."/>
            <person name="Lan S."/>
            <person name="Tsai W.C."/>
            <person name="Van de Peer Y."/>
            <person name="Liu Z.J."/>
        </authorList>
    </citation>
    <scope>NUCLEOTIDE SEQUENCE [LARGE SCALE GENOMIC DNA]</scope>
    <source>
        <strain evidence="1">Lor287</strain>
    </source>
</reference>
<dbReference type="EMBL" id="JBBWWQ010000021">
    <property type="protein sequence ID" value="KAK8913870.1"/>
    <property type="molecule type" value="Genomic_DNA"/>
</dbReference>
<proteinExistence type="predicted"/>